<dbReference type="AlphaFoldDB" id="A0AAV5M5P1"/>
<dbReference type="Proteomes" id="UP001054252">
    <property type="component" value="Unassembled WGS sequence"/>
</dbReference>
<evidence type="ECO:0000313" key="3">
    <source>
        <dbReference type="Proteomes" id="UP001054252"/>
    </source>
</evidence>
<evidence type="ECO:0000256" key="1">
    <source>
        <dbReference type="SAM" id="MobiDB-lite"/>
    </source>
</evidence>
<gene>
    <name evidence="2" type="ORF">SLEP1_g51402</name>
</gene>
<dbReference type="EMBL" id="BPVZ01000178">
    <property type="protein sequence ID" value="GKV44201.1"/>
    <property type="molecule type" value="Genomic_DNA"/>
</dbReference>
<sequence>MRRIPLIGRAREGKGRTSRGGRHRGRSTADSPPYVAIAVRAHQHIELLPHGIHRFSPRICLDKN</sequence>
<feature type="region of interest" description="Disordered" evidence="1">
    <location>
        <begin position="1"/>
        <end position="32"/>
    </location>
</feature>
<reference evidence="2 3" key="1">
    <citation type="journal article" date="2021" name="Commun. Biol.">
        <title>The genome of Shorea leprosula (Dipterocarpaceae) highlights the ecological relevance of drought in aseasonal tropical rainforests.</title>
        <authorList>
            <person name="Ng K.K.S."/>
            <person name="Kobayashi M.J."/>
            <person name="Fawcett J.A."/>
            <person name="Hatakeyama M."/>
            <person name="Paape T."/>
            <person name="Ng C.H."/>
            <person name="Ang C.C."/>
            <person name="Tnah L.H."/>
            <person name="Lee C.T."/>
            <person name="Nishiyama T."/>
            <person name="Sese J."/>
            <person name="O'Brien M.J."/>
            <person name="Copetti D."/>
            <person name="Mohd Noor M.I."/>
            <person name="Ong R.C."/>
            <person name="Putra M."/>
            <person name="Sireger I.Z."/>
            <person name="Indrioko S."/>
            <person name="Kosugi Y."/>
            <person name="Izuno A."/>
            <person name="Isagi Y."/>
            <person name="Lee S.L."/>
            <person name="Shimizu K.K."/>
        </authorList>
    </citation>
    <scope>NUCLEOTIDE SEQUENCE [LARGE SCALE GENOMIC DNA]</scope>
    <source>
        <strain evidence="2">214</strain>
    </source>
</reference>
<name>A0AAV5M5P1_9ROSI</name>
<protein>
    <submittedName>
        <fullName evidence="2">Uncharacterized protein</fullName>
    </submittedName>
</protein>
<accession>A0AAV5M5P1</accession>
<organism evidence="2 3">
    <name type="scientific">Rubroshorea leprosula</name>
    <dbReference type="NCBI Taxonomy" id="152421"/>
    <lineage>
        <taxon>Eukaryota</taxon>
        <taxon>Viridiplantae</taxon>
        <taxon>Streptophyta</taxon>
        <taxon>Embryophyta</taxon>
        <taxon>Tracheophyta</taxon>
        <taxon>Spermatophyta</taxon>
        <taxon>Magnoliopsida</taxon>
        <taxon>eudicotyledons</taxon>
        <taxon>Gunneridae</taxon>
        <taxon>Pentapetalae</taxon>
        <taxon>rosids</taxon>
        <taxon>malvids</taxon>
        <taxon>Malvales</taxon>
        <taxon>Dipterocarpaceae</taxon>
        <taxon>Rubroshorea</taxon>
    </lineage>
</organism>
<feature type="compositionally biased region" description="Basic residues" evidence="1">
    <location>
        <begin position="16"/>
        <end position="26"/>
    </location>
</feature>
<proteinExistence type="predicted"/>
<comment type="caution">
    <text evidence="2">The sequence shown here is derived from an EMBL/GenBank/DDBJ whole genome shotgun (WGS) entry which is preliminary data.</text>
</comment>
<evidence type="ECO:0000313" key="2">
    <source>
        <dbReference type="EMBL" id="GKV44201.1"/>
    </source>
</evidence>
<keyword evidence="3" id="KW-1185">Reference proteome</keyword>